<evidence type="ECO:0000256" key="2">
    <source>
        <dbReference type="ARBA" id="ARBA00022451"/>
    </source>
</evidence>
<dbReference type="GO" id="GO:0005615">
    <property type="term" value="C:extracellular space"/>
    <property type="evidence" value="ECO:0007669"/>
    <property type="project" value="TreeGrafter"/>
</dbReference>
<dbReference type="PANTHER" id="PTHR16675">
    <property type="entry name" value="MHC CLASS I-RELATED"/>
    <property type="match status" value="1"/>
</dbReference>
<dbReference type="InterPro" id="IPR003597">
    <property type="entry name" value="Ig_C1-set"/>
</dbReference>
<feature type="region of interest" description="Disordered" evidence="11">
    <location>
        <begin position="117"/>
        <end position="161"/>
    </location>
</feature>
<dbReference type="PROSITE" id="PS00290">
    <property type="entry name" value="IG_MHC"/>
    <property type="match status" value="1"/>
</dbReference>
<dbReference type="InterPro" id="IPR013783">
    <property type="entry name" value="Ig-like_fold"/>
</dbReference>
<gene>
    <name evidence="14" type="ORF">NXF25_004219</name>
</gene>
<name>A0AAW1BTT5_CROAD</name>
<dbReference type="InterPro" id="IPR003006">
    <property type="entry name" value="Ig/MHC_CS"/>
</dbReference>
<dbReference type="GO" id="GO:0042612">
    <property type="term" value="C:MHC class I protein complex"/>
    <property type="evidence" value="ECO:0007669"/>
    <property type="project" value="UniProtKB-KW"/>
</dbReference>
<evidence type="ECO:0000256" key="12">
    <source>
        <dbReference type="SAM" id="Phobius"/>
    </source>
</evidence>
<dbReference type="InterPro" id="IPR036179">
    <property type="entry name" value="Ig-like_dom_sf"/>
</dbReference>
<dbReference type="Pfam" id="PF07654">
    <property type="entry name" value="C1-set"/>
    <property type="match status" value="1"/>
</dbReference>
<keyword evidence="2" id="KW-0490">MHC I</keyword>
<dbReference type="SUPFAM" id="SSF48726">
    <property type="entry name" value="Immunoglobulin"/>
    <property type="match status" value="1"/>
</dbReference>
<evidence type="ECO:0000256" key="1">
    <source>
        <dbReference type="ARBA" id="ARBA00004479"/>
    </source>
</evidence>
<dbReference type="Pfam" id="PF00129">
    <property type="entry name" value="MHC_I"/>
    <property type="match status" value="1"/>
</dbReference>
<keyword evidence="5" id="KW-0391">Immunity</keyword>
<keyword evidence="4" id="KW-0732">Signal</keyword>
<keyword evidence="8" id="KW-1015">Disulfide bond</keyword>
<dbReference type="FunFam" id="3.30.500.10:FF:000001">
    <property type="entry name" value="H-2 class I histocompatibility antigen, alpha chain"/>
    <property type="match status" value="1"/>
</dbReference>
<dbReference type="PANTHER" id="PTHR16675:SF242">
    <property type="entry name" value="MAJOR HISTOCOMPATIBILITY COMPLEX CLASS I-RELATED GENE PROTEIN"/>
    <property type="match status" value="1"/>
</dbReference>
<dbReference type="GO" id="GO:0009897">
    <property type="term" value="C:external side of plasma membrane"/>
    <property type="evidence" value="ECO:0007669"/>
    <property type="project" value="TreeGrafter"/>
</dbReference>
<evidence type="ECO:0000256" key="5">
    <source>
        <dbReference type="ARBA" id="ARBA00022859"/>
    </source>
</evidence>
<evidence type="ECO:0000259" key="13">
    <source>
        <dbReference type="PROSITE" id="PS50835"/>
    </source>
</evidence>
<dbReference type="InterPro" id="IPR011162">
    <property type="entry name" value="MHC_I/II-like_Ag-recog"/>
</dbReference>
<dbReference type="PRINTS" id="PR01638">
    <property type="entry name" value="MHCCLASSI"/>
</dbReference>
<dbReference type="InterPro" id="IPR037055">
    <property type="entry name" value="MHC_I-like_Ag-recog_sf"/>
</dbReference>
<evidence type="ECO:0000256" key="6">
    <source>
        <dbReference type="ARBA" id="ARBA00022989"/>
    </source>
</evidence>
<evidence type="ECO:0000256" key="10">
    <source>
        <dbReference type="RuleBase" id="RU004439"/>
    </source>
</evidence>
<dbReference type="GO" id="GO:0002474">
    <property type="term" value="P:antigen processing and presentation of peptide antigen via MHC class I"/>
    <property type="evidence" value="ECO:0007669"/>
    <property type="project" value="UniProtKB-KW"/>
</dbReference>
<feature type="transmembrane region" description="Helical" evidence="12">
    <location>
        <begin position="441"/>
        <end position="465"/>
    </location>
</feature>
<dbReference type="Gene3D" id="2.60.40.10">
    <property type="entry name" value="Immunoglobulins"/>
    <property type="match status" value="1"/>
</dbReference>
<protein>
    <submittedName>
        <fullName evidence="14">Class I histocompatibility antigen F10 alpha chain-like</fullName>
    </submittedName>
</protein>
<dbReference type="GO" id="GO:0006955">
    <property type="term" value="P:immune response"/>
    <property type="evidence" value="ECO:0007669"/>
    <property type="project" value="TreeGrafter"/>
</dbReference>
<evidence type="ECO:0000256" key="8">
    <source>
        <dbReference type="ARBA" id="ARBA00023157"/>
    </source>
</evidence>
<dbReference type="InterPro" id="IPR050208">
    <property type="entry name" value="MHC_class-I_related"/>
</dbReference>
<dbReference type="SUPFAM" id="SSF54452">
    <property type="entry name" value="MHC antigen-recognition domain"/>
    <property type="match status" value="1"/>
</dbReference>
<feature type="domain" description="Ig-like" evidence="13">
    <location>
        <begin position="344"/>
        <end position="433"/>
    </location>
</feature>
<keyword evidence="7 12" id="KW-0472">Membrane</keyword>
<organism evidence="14 15">
    <name type="scientific">Crotalus adamanteus</name>
    <name type="common">Eastern diamondback rattlesnake</name>
    <dbReference type="NCBI Taxonomy" id="8729"/>
    <lineage>
        <taxon>Eukaryota</taxon>
        <taxon>Metazoa</taxon>
        <taxon>Chordata</taxon>
        <taxon>Craniata</taxon>
        <taxon>Vertebrata</taxon>
        <taxon>Euteleostomi</taxon>
        <taxon>Lepidosauria</taxon>
        <taxon>Squamata</taxon>
        <taxon>Bifurcata</taxon>
        <taxon>Unidentata</taxon>
        <taxon>Episquamata</taxon>
        <taxon>Toxicofera</taxon>
        <taxon>Serpentes</taxon>
        <taxon>Colubroidea</taxon>
        <taxon>Viperidae</taxon>
        <taxon>Crotalinae</taxon>
        <taxon>Crotalus</taxon>
    </lineage>
</organism>
<dbReference type="Proteomes" id="UP001474421">
    <property type="component" value="Unassembled WGS sequence"/>
</dbReference>
<evidence type="ECO:0000256" key="9">
    <source>
        <dbReference type="ARBA" id="ARBA00023180"/>
    </source>
</evidence>
<accession>A0AAW1BTT5</accession>
<dbReference type="AlphaFoldDB" id="A0AAW1BTT5"/>
<evidence type="ECO:0000256" key="7">
    <source>
        <dbReference type="ARBA" id="ARBA00023136"/>
    </source>
</evidence>
<dbReference type="EMBL" id="JAOTOJ010000002">
    <property type="protein sequence ID" value="KAK9405445.1"/>
    <property type="molecule type" value="Genomic_DNA"/>
</dbReference>
<evidence type="ECO:0000256" key="3">
    <source>
        <dbReference type="ARBA" id="ARBA00022692"/>
    </source>
</evidence>
<keyword evidence="3 12" id="KW-0812">Transmembrane</keyword>
<reference evidence="14 15" key="1">
    <citation type="journal article" date="2024" name="Proc. Natl. Acad. Sci. U.S.A.">
        <title>The genetic regulatory architecture and epigenomic basis for age-related changes in rattlesnake venom.</title>
        <authorList>
            <person name="Hogan M.P."/>
            <person name="Holding M.L."/>
            <person name="Nystrom G.S."/>
            <person name="Colston T.J."/>
            <person name="Bartlett D.A."/>
            <person name="Mason A.J."/>
            <person name="Ellsworth S.A."/>
            <person name="Rautsaw R.M."/>
            <person name="Lawrence K.C."/>
            <person name="Strickland J.L."/>
            <person name="He B."/>
            <person name="Fraser P."/>
            <person name="Margres M.J."/>
            <person name="Gilbert D.M."/>
            <person name="Gibbs H.L."/>
            <person name="Parkinson C.L."/>
            <person name="Rokyta D.R."/>
        </authorList>
    </citation>
    <scope>NUCLEOTIDE SEQUENCE [LARGE SCALE GENOMIC DNA]</scope>
    <source>
        <strain evidence="14">DRR0105</strain>
    </source>
</reference>
<keyword evidence="9" id="KW-0325">Glycoprotein</keyword>
<keyword evidence="6 12" id="KW-1133">Transmembrane helix</keyword>
<feature type="transmembrane region" description="Helical" evidence="12">
    <location>
        <begin position="45"/>
        <end position="64"/>
    </location>
</feature>
<dbReference type="CDD" id="cd07698">
    <property type="entry name" value="IgC1_MHC_I_alpha3"/>
    <property type="match status" value="1"/>
</dbReference>
<proteinExistence type="inferred from homology"/>
<dbReference type="InterPro" id="IPR001039">
    <property type="entry name" value="MHC_I_a_a1/a2"/>
</dbReference>
<evidence type="ECO:0000313" key="14">
    <source>
        <dbReference type="EMBL" id="KAK9405445.1"/>
    </source>
</evidence>
<dbReference type="PROSITE" id="PS50835">
    <property type="entry name" value="IG_LIKE"/>
    <property type="match status" value="1"/>
</dbReference>
<sequence length="477" mass="54341">MGILFFYWLRLTNHPLLLWIVAVLISGSASFSAGDFWRADRSWRIAARMALRSLSLLVLVAVALRESCFGESLWGRRRLRPLYLPVGIHPGNLFLSPLPENYSQEENLDSVLSLVRSPSPAGRSQKGPQSADGTWLPLPPPPQESPSGNGRRGGPSRGASSHSLKYFSTVISEPSQGLPHYVTVGYVDSQVFVHYDSNSRRLEPQVSWMENVEKEDPQYWEKNTRRERENEEMHRELLEITRTRYNQSEGLHTWQWMYGCELQADGRKGGFMQHGYDGRTFITFDKETLTWVAPIPQAQITQRNWDANLARNHYFKSYLEVICTGWLEKYVSFGKETLLRTEPPEVTMSSRTEVEDGMETHVCRVDGFYPREIDASWTRDEEVWLQDTLRGSVAPNTDGTFHAWLSIQIDPKERGRYRCHVEHDGLQEPLDVALEVPESNLGLIVGCIVTSLVLACAIVGTLTFLKRRQGDRAAPSE</sequence>
<evidence type="ECO:0000313" key="15">
    <source>
        <dbReference type="Proteomes" id="UP001474421"/>
    </source>
</evidence>
<dbReference type="Gene3D" id="3.30.500.10">
    <property type="entry name" value="MHC class I-like antigen recognition-like"/>
    <property type="match status" value="1"/>
</dbReference>
<dbReference type="InterPro" id="IPR007110">
    <property type="entry name" value="Ig-like_dom"/>
</dbReference>
<comment type="similarity">
    <text evidence="10">Belongs to the MHC class I family.</text>
</comment>
<dbReference type="SMART" id="SM00407">
    <property type="entry name" value="IGc1"/>
    <property type="match status" value="1"/>
</dbReference>
<evidence type="ECO:0000256" key="4">
    <source>
        <dbReference type="ARBA" id="ARBA00022729"/>
    </source>
</evidence>
<comment type="subcellular location">
    <subcellularLocation>
        <location evidence="1">Membrane</location>
        <topology evidence="1">Single-pass type I membrane protein</topology>
    </subcellularLocation>
</comment>
<dbReference type="InterPro" id="IPR011161">
    <property type="entry name" value="MHC_I-like_Ag-recog"/>
</dbReference>
<evidence type="ECO:0000256" key="11">
    <source>
        <dbReference type="SAM" id="MobiDB-lite"/>
    </source>
</evidence>
<keyword evidence="15" id="KW-1185">Reference proteome</keyword>
<feature type="transmembrane region" description="Helical" evidence="12">
    <location>
        <begin position="16"/>
        <end position="33"/>
    </location>
</feature>
<dbReference type="FunFam" id="2.60.40.10:FF:000204">
    <property type="entry name" value="Major histocompatibility complex, class I-related protein"/>
    <property type="match status" value="1"/>
</dbReference>
<comment type="caution">
    <text evidence="14">The sequence shown here is derived from an EMBL/GenBank/DDBJ whole genome shotgun (WGS) entry which is preliminary data.</text>
</comment>